<evidence type="ECO:0000256" key="11">
    <source>
        <dbReference type="ARBA" id="ARBA00025622"/>
    </source>
</evidence>
<dbReference type="InterPro" id="IPR018202">
    <property type="entry name" value="Ser_caboxypep_ser_AS"/>
</dbReference>
<evidence type="ECO:0000256" key="5">
    <source>
        <dbReference type="ARBA" id="ARBA00022670"/>
    </source>
</evidence>
<dbReference type="PANTHER" id="PTHR11802:SF113">
    <property type="entry name" value="SERINE CARBOXYPEPTIDASE CTSA-4.1"/>
    <property type="match status" value="1"/>
</dbReference>
<keyword evidence="6 14" id="KW-0732">Signal</keyword>
<dbReference type="InterPro" id="IPR001563">
    <property type="entry name" value="Peptidase_S10"/>
</dbReference>
<evidence type="ECO:0000256" key="13">
    <source>
        <dbReference type="RuleBase" id="RU361156"/>
    </source>
</evidence>
<evidence type="ECO:0000256" key="7">
    <source>
        <dbReference type="ARBA" id="ARBA00022801"/>
    </source>
</evidence>
<evidence type="ECO:0000256" key="10">
    <source>
        <dbReference type="ARBA" id="ARBA00023180"/>
    </source>
</evidence>
<evidence type="ECO:0000256" key="2">
    <source>
        <dbReference type="ARBA" id="ARBA00009431"/>
    </source>
</evidence>
<comment type="catalytic activity">
    <reaction evidence="12">
        <text>Release of a C-terminal amino acid with broad specificity.</text>
        <dbReference type="EC" id="3.4.16.5"/>
    </reaction>
</comment>
<evidence type="ECO:0000313" key="16">
    <source>
        <dbReference type="EMBL" id="KAK0511879.1"/>
    </source>
</evidence>
<evidence type="ECO:0000313" key="17">
    <source>
        <dbReference type="Proteomes" id="UP001166286"/>
    </source>
</evidence>
<proteinExistence type="inferred from homology"/>
<accession>A0AA39R1G1</accession>
<keyword evidence="8" id="KW-0865">Zymogen</keyword>
<dbReference type="EMBL" id="JAFEKC020000012">
    <property type="protein sequence ID" value="KAK0511879.1"/>
    <property type="molecule type" value="Genomic_DNA"/>
</dbReference>
<dbReference type="Gene3D" id="1.10.287.410">
    <property type="match status" value="1"/>
</dbReference>
<protein>
    <recommendedName>
        <fullName evidence="13">Carboxypeptidase</fullName>
        <ecNumber evidence="13">3.4.16.-</ecNumber>
    </recommendedName>
</protein>
<dbReference type="Gene3D" id="3.40.50.1820">
    <property type="entry name" value="alpha/beta hydrolase"/>
    <property type="match status" value="1"/>
</dbReference>
<dbReference type="PROSITE" id="PS00131">
    <property type="entry name" value="CARBOXYPEPT_SER_SER"/>
    <property type="match status" value="1"/>
</dbReference>
<reference evidence="16" key="1">
    <citation type="submission" date="2023-03" db="EMBL/GenBank/DDBJ databases">
        <title>Complete genome of Cladonia borealis.</title>
        <authorList>
            <person name="Park H."/>
        </authorList>
    </citation>
    <scope>NUCLEOTIDE SEQUENCE</scope>
    <source>
        <strain evidence="16">ANT050790</strain>
    </source>
</reference>
<evidence type="ECO:0000256" key="14">
    <source>
        <dbReference type="SAM" id="SignalP"/>
    </source>
</evidence>
<dbReference type="InterPro" id="IPR029058">
    <property type="entry name" value="AB_hydrolase_fold"/>
</dbReference>
<dbReference type="FunFam" id="1.10.287.410:FF:000001">
    <property type="entry name" value="Carboxypeptidase Y"/>
    <property type="match status" value="1"/>
</dbReference>
<dbReference type="GO" id="GO:0006508">
    <property type="term" value="P:proteolysis"/>
    <property type="evidence" value="ECO:0007669"/>
    <property type="project" value="UniProtKB-KW"/>
</dbReference>
<evidence type="ECO:0000256" key="9">
    <source>
        <dbReference type="ARBA" id="ARBA00023157"/>
    </source>
</evidence>
<keyword evidence="3" id="KW-0926">Vacuole</keyword>
<keyword evidence="17" id="KW-1185">Reference proteome</keyword>
<dbReference type="PRINTS" id="PR00724">
    <property type="entry name" value="CRBOXYPTASEC"/>
</dbReference>
<evidence type="ECO:0000256" key="8">
    <source>
        <dbReference type="ARBA" id="ARBA00023145"/>
    </source>
</evidence>
<dbReference type="InterPro" id="IPR008442">
    <property type="entry name" value="Propeptide_carboxypepY"/>
</dbReference>
<evidence type="ECO:0000256" key="4">
    <source>
        <dbReference type="ARBA" id="ARBA00022645"/>
    </source>
</evidence>
<name>A0AA39R1G1_9LECA</name>
<feature type="domain" description="Propeptide carboxypeptidase Y" evidence="15">
    <location>
        <begin position="32"/>
        <end position="100"/>
    </location>
</feature>
<comment type="caution">
    <text evidence="16">The sequence shown here is derived from an EMBL/GenBank/DDBJ whole genome shotgun (WGS) entry which is preliminary data.</text>
</comment>
<feature type="signal peptide" evidence="14">
    <location>
        <begin position="1"/>
        <end position="15"/>
    </location>
</feature>
<evidence type="ECO:0000259" key="15">
    <source>
        <dbReference type="Pfam" id="PF05388"/>
    </source>
</evidence>
<dbReference type="Pfam" id="PF05388">
    <property type="entry name" value="Carbpep_Y_N"/>
    <property type="match status" value="1"/>
</dbReference>
<keyword evidence="9" id="KW-1015">Disulfide bond</keyword>
<comment type="subcellular location">
    <subcellularLocation>
        <location evidence="1">Vacuole</location>
    </subcellularLocation>
</comment>
<organism evidence="16 17">
    <name type="scientific">Cladonia borealis</name>
    <dbReference type="NCBI Taxonomy" id="184061"/>
    <lineage>
        <taxon>Eukaryota</taxon>
        <taxon>Fungi</taxon>
        <taxon>Dikarya</taxon>
        <taxon>Ascomycota</taxon>
        <taxon>Pezizomycotina</taxon>
        <taxon>Lecanoromycetes</taxon>
        <taxon>OSLEUM clade</taxon>
        <taxon>Lecanoromycetidae</taxon>
        <taxon>Lecanorales</taxon>
        <taxon>Lecanorineae</taxon>
        <taxon>Cladoniaceae</taxon>
        <taxon>Cladonia</taxon>
    </lineage>
</organism>
<keyword evidence="4 13" id="KW-0121">Carboxypeptidase</keyword>
<gene>
    <name evidence="16" type="ORF">JMJ35_005729</name>
</gene>
<evidence type="ECO:0000256" key="6">
    <source>
        <dbReference type="ARBA" id="ARBA00022729"/>
    </source>
</evidence>
<evidence type="ECO:0000256" key="3">
    <source>
        <dbReference type="ARBA" id="ARBA00022554"/>
    </source>
</evidence>
<dbReference type="GO" id="GO:0000328">
    <property type="term" value="C:fungal-type vacuole lumen"/>
    <property type="evidence" value="ECO:0007669"/>
    <property type="project" value="UniProtKB-ARBA"/>
</dbReference>
<evidence type="ECO:0000256" key="1">
    <source>
        <dbReference type="ARBA" id="ARBA00004116"/>
    </source>
</evidence>
<keyword evidence="10" id="KW-0325">Glycoprotein</keyword>
<dbReference type="EC" id="3.4.16.-" evidence="13"/>
<keyword evidence="5 13" id="KW-0645">Protease</keyword>
<dbReference type="Proteomes" id="UP001166286">
    <property type="component" value="Unassembled WGS sequence"/>
</dbReference>
<comment type="similarity">
    <text evidence="2 13">Belongs to the peptidase S10 family.</text>
</comment>
<evidence type="ECO:0000256" key="12">
    <source>
        <dbReference type="ARBA" id="ARBA00052076"/>
    </source>
</evidence>
<dbReference type="Pfam" id="PF00450">
    <property type="entry name" value="Peptidase_S10"/>
    <property type="match status" value="1"/>
</dbReference>
<feature type="chain" id="PRO_5041433893" description="Carboxypeptidase" evidence="14">
    <location>
        <begin position="16"/>
        <end position="543"/>
    </location>
</feature>
<dbReference type="GO" id="GO:0004185">
    <property type="term" value="F:serine-type carboxypeptidase activity"/>
    <property type="evidence" value="ECO:0007669"/>
    <property type="project" value="UniProtKB-UniRule"/>
</dbReference>
<sequence>MKVLASALLIGGCAASSPVQQVLQAPHHAPDSSPDSWLKPLENLQESLKSLTKEARAVWDEVTMMYPKAMDQTSFFSLPKKHSRRPDSHWDHITKGADIQSVWVENENGEQEREIDGKLEAFNLRTKKVDPGSLGVDPGVKQYSGYLDDNENDKHLFYWFFESRNDPKNDPVVLWLNGGPGCSSLTGLFLELGPASIDENLKIVHNPYSWNSNASVIFLDQPVNTGYSYSGGSVSNTIAAGKDVYALLTLFFKQFPQYAHQDFHIAGESYAGHYIPVFTSEIMSHKKRNINLKSILIGNGLTDGYTQYEYYKPMACGDGGWPAVVDESSCQGMENALPRCQSLIQGCYDSESVWSCVPAAIYCNNAIIGPYQRTGQNPYDVRVKCEDGGSLCYTQLGWISKWLNKPEVMEALGAEIDSYEGCNFDVNRNFLFAGDWMMPFHRLIPALLEKIPILIYAGDADFICNWLGNQGWTEALEWPGQKAYNKIGLENLKLGGDGKKIGEVKSNGNLTFMRLHAGGHMVPLDQPEASLDFFNRWIGGEWM</sequence>
<dbReference type="AlphaFoldDB" id="A0AA39R1G1"/>
<keyword evidence="7 13" id="KW-0378">Hydrolase</keyword>
<comment type="function">
    <text evidence="11">Vacuolar carboxypeptidase involved in degradation of small peptides. Digests preferentially peptides containing an aliphatic or hydrophobic residue in P1' position, as well as methionine, leucine or phenylalanine in P1 position of ester substrate.</text>
</comment>
<dbReference type="SUPFAM" id="SSF53474">
    <property type="entry name" value="alpha/beta-Hydrolases"/>
    <property type="match status" value="1"/>
</dbReference>
<dbReference type="PANTHER" id="PTHR11802">
    <property type="entry name" value="SERINE PROTEASE FAMILY S10 SERINE CARBOXYPEPTIDASE"/>
    <property type="match status" value="1"/>
</dbReference>